<keyword evidence="11 12" id="KW-0998">Cell outer membrane</keyword>
<dbReference type="Pfam" id="PF00593">
    <property type="entry name" value="TonB_dep_Rec_b-barrel"/>
    <property type="match status" value="1"/>
</dbReference>
<keyword evidence="18" id="KW-0675">Receptor</keyword>
<proteinExistence type="inferred from homology"/>
<dbReference type="SUPFAM" id="SSF56935">
    <property type="entry name" value="Porins"/>
    <property type="match status" value="1"/>
</dbReference>
<keyword evidence="7" id="KW-0408">Iron</keyword>
<evidence type="ECO:0000256" key="8">
    <source>
        <dbReference type="ARBA" id="ARBA00023065"/>
    </source>
</evidence>
<feature type="domain" description="TonB-dependent receptor-like beta-barrel" evidence="16">
    <location>
        <begin position="255"/>
        <end position="738"/>
    </location>
</feature>
<evidence type="ECO:0000256" key="14">
    <source>
        <dbReference type="RuleBase" id="RU003357"/>
    </source>
</evidence>
<evidence type="ECO:0000256" key="1">
    <source>
        <dbReference type="ARBA" id="ARBA00004571"/>
    </source>
</evidence>
<dbReference type="InterPro" id="IPR018247">
    <property type="entry name" value="EF_Hand_1_Ca_BS"/>
</dbReference>
<dbReference type="InterPro" id="IPR000531">
    <property type="entry name" value="Beta-barrel_TonB"/>
</dbReference>
<keyword evidence="19" id="KW-1185">Reference proteome</keyword>
<evidence type="ECO:0000256" key="11">
    <source>
        <dbReference type="ARBA" id="ARBA00023237"/>
    </source>
</evidence>
<accession>A0A397PAK3</accession>
<evidence type="ECO:0000259" key="17">
    <source>
        <dbReference type="Pfam" id="PF07715"/>
    </source>
</evidence>
<dbReference type="Pfam" id="PF07715">
    <property type="entry name" value="Plug"/>
    <property type="match status" value="1"/>
</dbReference>
<evidence type="ECO:0000256" key="2">
    <source>
        <dbReference type="ARBA" id="ARBA00022448"/>
    </source>
</evidence>
<comment type="similarity">
    <text evidence="12 14">Belongs to the TonB-dependent receptor family.</text>
</comment>
<dbReference type="AlphaFoldDB" id="A0A397PAK3"/>
<dbReference type="Gene3D" id="2.40.170.20">
    <property type="entry name" value="TonB-dependent receptor, beta-barrel domain"/>
    <property type="match status" value="1"/>
</dbReference>
<evidence type="ECO:0000256" key="12">
    <source>
        <dbReference type="PROSITE-ProRule" id="PRU01360"/>
    </source>
</evidence>
<evidence type="ECO:0000256" key="5">
    <source>
        <dbReference type="ARBA" id="ARBA00022692"/>
    </source>
</evidence>
<dbReference type="PANTHER" id="PTHR32552">
    <property type="entry name" value="FERRICHROME IRON RECEPTOR-RELATED"/>
    <property type="match status" value="1"/>
</dbReference>
<reference evidence="18 19" key="1">
    <citation type="submission" date="2018-08" db="EMBL/GenBank/DDBJ databases">
        <title>Genomic Encyclopedia of Type Strains, Phase IV (KMG-IV): sequencing the most valuable type-strain genomes for metagenomic binning, comparative biology and taxonomic classification.</title>
        <authorList>
            <person name="Goeker M."/>
        </authorList>
    </citation>
    <scope>NUCLEOTIDE SEQUENCE [LARGE SCALE GENOMIC DNA]</scope>
    <source>
        <strain evidence="18 19">DSM 25527</strain>
    </source>
</reference>
<dbReference type="PROSITE" id="PS01156">
    <property type="entry name" value="TONB_DEPENDENT_REC_2"/>
    <property type="match status" value="1"/>
</dbReference>
<evidence type="ECO:0000256" key="6">
    <source>
        <dbReference type="ARBA" id="ARBA00022729"/>
    </source>
</evidence>
<evidence type="ECO:0000259" key="16">
    <source>
        <dbReference type="Pfam" id="PF00593"/>
    </source>
</evidence>
<name>A0A397PAK3_9SPHN</name>
<dbReference type="CDD" id="cd01347">
    <property type="entry name" value="ligand_gated_channel"/>
    <property type="match status" value="1"/>
</dbReference>
<keyword evidence="6 15" id="KW-0732">Signal</keyword>
<evidence type="ECO:0000256" key="3">
    <source>
        <dbReference type="ARBA" id="ARBA00022452"/>
    </source>
</evidence>
<comment type="caution">
    <text evidence="18">The sequence shown here is derived from an EMBL/GenBank/DDBJ whole genome shotgun (WGS) entry which is preliminary data.</text>
</comment>
<evidence type="ECO:0000313" key="18">
    <source>
        <dbReference type="EMBL" id="RIA44235.1"/>
    </source>
</evidence>
<protein>
    <submittedName>
        <fullName evidence="18">Iron complex outermembrane receptor protein</fullName>
    </submittedName>
</protein>
<keyword evidence="5 12" id="KW-0812">Transmembrane</keyword>
<evidence type="ECO:0000256" key="7">
    <source>
        <dbReference type="ARBA" id="ARBA00023004"/>
    </source>
</evidence>
<evidence type="ECO:0000256" key="9">
    <source>
        <dbReference type="ARBA" id="ARBA00023077"/>
    </source>
</evidence>
<dbReference type="PROSITE" id="PS00018">
    <property type="entry name" value="EF_HAND_1"/>
    <property type="match status" value="1"/>
</dbReference>
<dbReference type="OrthoDB" id="9760333at2"/>
<dbReference type="RefSeq" id="WP_119035912.1">
    <property type="nucleotide sequence ID" value="NZ_QXDC01000003.1"/>
</dbReference>
<sequence length="787" mass="84909">MSRRIRYRTLPVVGLTFAALSGAPAFAQERGGGTEQAAQAANDTADEASTGDIIVTARRRDERLLDTPVAITAFTGAQLEKQGAIDITEVAQSTPNVTLEPSRGTNSTLTAFIRGVGQQDPVPGFEAGIGVYLDDVYLNRPQAAVLDIYDVERIEVLRGPQGTLYGRNTIGGAIKYVTKRLPDHVEVKLRATYGSYDQADGVISASTPIGDLFKVGIAGARLSRGGFGDNLNLGIDNYNKDIWAGRGTIEFESPDQGLFVRLTGDYTHDKSNARNGHALFPGMISGDPVLDNVYDTTAGLNNPREDVKAGGLSMTAEAHLTDTLTLKSISAWRKDTSYTPIDFDSRPVVDVDVPAVYRNEQTSQEFQLLYDSDRLHGIFGYYYLGATAQTSFDVLLGLTGDLIGLPGLNGYTSGDVRTETSSFYGDFTYDLTDQLSLSLGGRYTWDERKSHILKQNKVGGTSPEFGGTAMVIQTLTDFRGRAMFRRFTPRASVSFKPAPDHLLYASYSEGFKGGGFDPRGDASKTPDFNGDGAVSPSEVYDFLSFAPESVDTYEIGWKAALFGRRVTFAVDGFWSNYKDVQIPGSVGADSDGDGVNDTFVGVTSNAGKATIKGLEFEGNAVLAEDFAGLGSTINLAATAGYIDAKYDRFIDAFGDDVADQRAFQNTPKWTLSGTLGAHIPVGDGAVDASTSVSYRSLTHQFEVPIPWLDQPGYALWDANLRYSFADDRYSIGLHAKNILNKRYITSGYNYLAPDGAGGYTSTLGLEGVATAFYGNPRQVFVTLGAKF</sequence>
<dbReference type="PANTHER" id="PTHR32552:SF81">
    <property type="entry name" value="TONB-DEPENDENT OUTER MEMBRANE RECEPTOR"/>
    <property type="match status" value="1"/>
</dbReference>
<keyword evidence="10 12" id="KW-0472">Membrane</keyword>
<feature type="chain" id="PRO_5017211340" evidence="15">
    <location>
        <begin position="28"/>
        <end position="787"/>
    </location>
</feature>
<keyword evidence="3 12" id="KW-1134">Transmembrane beta strand</keyword>
<gene>
    <name evidence="18" type="ORF">DFR49_2474</name>
</gene>
<keyword evidence="4" id="KW-0410">Iron transport</keyword>
<keyword evidence="9 14" id="KW-0798">TonB box</keyword>
<evidence type="ECO:0000256" key="4">
    <source>
        <dbReference type="ARBA" id="ARBA00022496"/>
    </source>
</evidence>
<keyword evidence="2 12" id="KW-0813">Transport</keyword>
<dbReference type="GO" id="GO:0009279">
    <property type="term" value="C:cell outer membrane"/>
    <property type="evidence" value="ECO:0007669"/>
    <property type="project" value="UniProtKB-SubCell"/>
</dbReference>
<evidence type="ECO:0000256" key="13">
    <source>
        <dbReference type="PROSITE-ProRule" id="PRU10144"/>
    </source>
</evidence>
<organism evidence="18 19">
    <name type="scientific">Hephaestia caeni</name>
    <dbReference type="NCBI Taxonomy" id="645617"/>
    <lineage>
        <taxon>Bacteria</taxon>
        <taxon>Pseudomonadati</taxon>
        <taxon>Pseudomonadota</taxon>
        <taxon>Alphaproteobacteria</taxon>
        <taxon>Sphingomonadales</taxon>
        <taxon>Sphingomonadaceae</taxon>
        <taxon>Hephaestia</taxon>
    </lineage>
</organism>
<comment type="subcellular location">
    <subcellularLocation>
        <location evidence="1 12">Cell outer membrane</location>
        <topology evidence="1 12">Multi-pass membrane protein</topology>
    </subcellularLocation>
</comment>
<dbReference type="InterPro" id="IPR010917">
    <property type="entry name" value="TonB_rcpt_CS"/>
</dbReference>
<feature type="domain" description="TonB-dependent receptor plug" evidence="17">
    <location>
        <begin position="64"/>
        <end position="173"/>
    </location>
</feature>
<feature type="signal peptide" evidence="15">
    <location>
        <begin position="1"/>
        <end position="27"/>
    </location>
</feature>
<dbReference type="InterPro" id="IPR012910">
    <property type="entry name" value="Plug_dom"/>
</dbReference>
<dbReference type="PROSITE" id="PS52016">
    <property type="entry name" value="TONB_DEPENDENT_REC_3"/>
    <property type="match status" value="1"/>
</dbReference>
<evidence type="ECO:0000256" key="10">
    <source>
        <dbReference type="ARBA" id="ARBA00023136"/>
    </source>
</evidence>
<dbReference type="GO" id="GO:0006826">
    <property type="term" value="P:iron ion transport"/>
    <property type="evidence" value="ECO:0007669"/>
    <property type="project" value="UniProtKB-KW"/>
</dbReference>
<dbReference type="EMBL" id="QXDC01000003">
    <property type="protein sequence ID" value="RIA44235.1"/>
    <property type="molecule type" value="Genomic_DNA"/>
</dbReference>
<dbReference type="InterPro" id="IPR039426">
    <property type="entry name" value="TonB-dep_rcpt-like"/>
</dbReference>
<keyword evidence="8" id="KW-0406">Ion transport</keyword>
<feature type="short sequence motif" description="TonB C-terminal box" evidence="13">
    <location>
        <begin position="770"/>
        <end position="787"/>
    </location>
</feature>
<dbReference type="Proteomes" id="UP000266568">
    <property type="component" value="Unassembled WGS sequence"/>
</dbReference>
<evidence type="ECO:0000256" key="15">
    <source>
        <dbReference type="SAM" id="SignalP"/>
    </source>
</evidence>
<dbReference type="InterPro" id="IPR036942">
    <property type="entry name" value="Beta-barrel_TonB_sf"/>
</dbReference>
<evidence type="ECO:0000313" key="19">
    <source>
        <dbReference type="Proteomes" id="UP000266568"/>
    </source>
</evidence>